<feature type="compositionally biased region" description="Acidic residues" evidence="1">
    <location>
        <begin position="436"/>
        <end position="445"/>
    </location>
</feature>
<feature type="compositionally biased region" description="Basic and acidic residues" evidence="1">
    <location>
        <begin position="341"/>
        <end position="355"/>
    </location>
</feature>
<dbReference type="EMBL" id="WIUZ02000004">
    <property type="protein sequence ID" value="KAF9788012.1"/>
    <property type="molecule type" value="Genomic_DNA"/>
</dbReference>
<accession>A0A9P6HIE3</accession>
<feature type="region of interest" description="Disordered" evidence="1">
    <location>
        <begin position="124"/>
        <end position="144"/>
    </location>
</feature>
<dbReference type="OrthoDB" id="3003917at2759"/>
<evidence type="ECO:0000259" key="2">
    <source>
        <dbReference type="Pfam" id="PF08639"/>
    </source>
</evidence>
<protein>
    <recommendedName>
        <fullName evidence="2">DNA replication regulator Sld3 C-terminal domain-containing protein</fullName>
    </recommendedName>
</protein>
<reference evidence="3" key="1">
    <citation type="journal article" date="2020" name="Nat. Commun.">
        <title>Large-scale genome sequencing of mycorrhizal fungi provides insights into the early evolution of symbiotic traits.</title>
        <authorList>
            <person name="Miyauchi S."/>
            <person name="Kiss E."/>
            <person name="Kuo A."/>
            <person name="Drula E."/>
            <person name="Kohler A."/>
            <person name="Sanchez-Garcia M."/>
            <person name="Morin E."/>
            <person name="Andreopoulos B."/>
            <person name="Barry K.W."/>
            <person name="Bonito G."/>
            <person name="Buee M."/>
            <person name="Carver A."/>
            <person name="Chen C."/>
            <person name="Cichocki N."/>
            <person name="Clum A."/>
            <person name="Culley D."/>
            <person name="Crous P.W."/>
            <person name="Fauchery L."/>
            <person name="Girlanda M."/>
            <person name="Hayes R.D."/>
            <person name="Keri Z."/>
            <person name="LaButti K."/>
            <person name="Lipzen A."/>
            <person name="Lombard V."/>
            <person name="Magnuson J."/>
            <person name="Maillard F."/>
            <person name="Murat C."/>
            <person name="Nolan M."/>
            <person name="Ohm R.A."/>
            <person name="Pangilinan J."/>
            <person name="Pereira M.F."/>
            <person name="Perotto S."/>
            <person name="Peter M."/>
            <person name="Pfister S."/>
            <person name="Riley R."/>
            <person name="Sitrit Y."/>
            <person name="Stielow J.B."/>
            <person name="Szollosi G."/>
            <person name="Zifcakova L."/>
            <person name="Stursova M."/>
            <person name="Spatafora J.W."/>
            <person name="Tedersoo L."/>
            <person name="Vaario L.M."/>
            <person name="Yamada A."/>
            <person name="Yan M."/>
            <person name="Wang P."/>
            <person name="Xu J."/>
            <person name="Bruns T."/>
            <person name="Baldrian P."/>
            <person name="Vilgalys R."/>
            <person name="Dunand C."/>
            <person name="Henrissat B."/>
            <person name="Grigoriev I.V."/>
            <person name="Hibbett D."/>
            <person name="Nagy L.G."/>
            <person name="Martin F.M."/>
        </authorList>
    </citation>
    <scope>NUCLEOTIDE SEQUENCE</scope>
    <source>
        <strain evidence="3">UH-Tt-Lm1</strain>
    </source>
</reference>
<proteinExistence type="predicted"/>
<name>A0A9P6HIE3_9AGAM</name>
<dbReference type="InterPro" id="IPR013948">
    <property type="entry name" value="DNA_replication_reg_Sld3_C"/>
</dbReference>
<organism evidence="3 4">
    <name type="scientific">Thelephora terrestris</name>
    <dbReference type="NCBI Taxonomy" id="56493"/>
    <lineage>
        <taxon>Eukaryota</taxon>
        <taxon>Fungi</taxon>
        <taxon>Dikarya</taxon>
        <taxon>Basidiomycota</taxon>
        <taxon>Agaricomycotina</taxon>
        <taxon>Agaricomycetes</taxon>
        <taxon>Thelephorales</taxon>
        <taxon>Thelephoraceae</taxon>
        <taxon>Thelephora</taxon>
    </lineage>
</organism>
<sequence length="470" mass="52925">MSLRRLRSSLERLIPRDDADPTRLANLDALFLTSRQCSDKYHRLVPEILNTGNSDSPADFEQSMMWLAFKNDKPADESIFEDNEEEKDEKWKKDWLDRMERREVQIQIILHLFRLCHPVSYPSTQTAEGISPSPKKRKQRDPRPALSLEDKLESLMDKLAMWQLLGSIDDHGINASKSDKRKDDRDWMQVFCEDVVQEAFCKSQPDLCKLLHSKVFRHPIFSDDTDAESPPPDNQKRKAKRQKTLPAAGSTRSREPSLTRTASTSTSISRSRSAHPHLDPNSASTLARSRSLSVSLEAEAKAVSNGKKRMLTREVSMSKGFKRSKSSLLPDPPPEPPAPVVRERPKPTTEHRGLERVQSQVLVEDTPVKPIKQFTGARPHPPSSTTVMGVNENDSRASGRKSSSSLELGEDSFATDTPVKSGRVPRTNLQLRTDLEGDEDEDDEWMIGSPSVRRSLASALTDEDARSDSP</sequence>
<evidence type="ECO:0000313" key="4">
    <source>
        <dbReference type="Proteomes" id="UP000736335"/>
    </source>
</evidence>
<gene>
    <name evidence="3" type="ORF">BJ322DRAFT_598281</name>
</gene>
<feature type="compositionally biased region" description="Low complexity" evidence="1">
    <location>
        <begin position="258"/>
        <end position="271"/>
    </location>
</feature>
<feature type="domain" description="DNA replication regulator Sld3 C-terminal" evidence="2">
    <location>
        <begin position="76"/>
        <end position="316"/>
    </location>
</feature>
<dbReference type="Pfam" id="PF08639">
    <property type="entry name" value="Sld3_STD"/>
    <property type="match status" value="1"/>
</dbReference>
<reference evidence="3" key="2">
    <citation type="submission" date="2020-11" db="EMBL/GenBank/DDBJ databases">
        <authorList>
            <consortium name="DOE Joint Genome Institute"/>
            <person name="Kuo A."/>
            <person name="Miyauchi S."/>
            <person name="Kiss E."/>
            <person name="Drula E."/>
            <person name="Kohler A."/>
            <person name="Sanchez-Garcia M."/>
            <person name="Andreopoulos B."/>
            <person name="Barry K.W."/>
            <person name="Bonito G."/>
            <person name="Buee M."/>
            <person name="Carver A."/>
            <person name="Chen C."/>
            <person name="Cichocki N."/>
            <person name="Clum A."/>
            <person name="Culley D."/>
            <person name="Crous P.W."/>
            <person name="Fauchery L."/>
            <person name="Girlanda M."/>
            <person name="Hayes R."/>
            <person name="Keri Z."/>
            <person name="Labutti K."/>
            <person name="Lipzen A."/>
            <person name="Lombard V."/>
            <person name="Magnuson J."/>
            <person name="Maillard F."/>
            <person name="Morin E."/>
            <person name="Murat C."/>
            <person name="Nolan M."/>
            <person name="Ohm R."/>
            <person name="Pangilinan J."/>
            <person name="Pereira M."/>
            <person name="Perotto S."/>
            <person name="Peter M."/>
            <person name="Riley R."/>
            <person name="Sitrit Y."/>
            <person name="Stielow B."/>
            <person name="Szollosi G."/>
            <person name="Zifcakova L."/>
            <person name="Stursova M."/>
            <person name="Spatafora J.W."/>
            <person name="Tedersoo L."/>
            <person name="Vaario L.-M."/>
            <person name="Yamada A."/>
            <person name="Yan M."/>
            <person name="Wang P."/>
            <person name="Xu J."/>
            <person name="Bruns T."/>
            <person name="Baldrian P."/>
            <person name="Vilgalys R."/>
            <person name="Henrissat B."/>
            <person name="Grigoriev I.V."/>
            <person name="Hibbett D."/>
            <person name="Nagy L.G."/>
            <person name="Martin F.M."/>
        </authorList>
    </citation>
    <scope>NUCLEOTIDE SEQUENCE</scope>
    <source>
        <strain evidence="3">UH-Tt-Lm1</strain>
    </source>
</reference>
<keyword evidence="4" id="KW-1185">Reference proteome</keyword>
<dbReference type="AlphaFoldDB" id="A0A9P6HIE3"/>
<comment type="caution">
    <text evidence="3">The sequence shown here is derived from an EMBL/GenBank/DDBJ whole genome shotgun (WGS) entry which is preliminary data.</text>
</comment>
<dbReference type="Proteomes" id="UP000736335">
    <property type="component" value="Unassembled WGS sequence"/>
</dbReference>
<evidence type="ECO:0000256" key="1">
    <source>
        <dbReference type="SAM" id="MobiDB-lite"/>
    </source>
</evidence>
<feature type="region of interest" description="Disordered" evidence="1">
    <location>
        <begin position="221"/>
        <end position="287"/>
    </location>
</feature>
<evidence type="ECO:0000313" key="3">
    <source>
        <dbReference type="EMBL" id="KAF9788012.1"/>
    </source>
</evidence>
<feature type="region of interest" description="Disordered" evidence="1">
    <location>
        <begin position="300"/>
        <end position="470"/>
    </location>
</feature>
<dbReference type="Gene3D" id="1.20.58.2130">
    <property type="match status" value="1"/>
</dbReference>
<feature type="compositionally biased region" description="Pro residues" evidence="1">
    <location>
        <begin position="330"/>
        <end position="339"/>
    </location>
</feature>